<protein>
    <submittedName>
        <fullName evidence="1">Uncharacterized protein</fullName>
    </submittedName>
</protein>
<dbReference type="AlphaFoldDB" id="A0AAN7UBH7"/>
<reference evidence="1 2" key="1">
    <citation type="submission" date="2023-10" db="EMBL/GenBank/DDBJ databases">
        <title>Draft genome sequence of Xylaria bambusicola isolate GMP-LS, the root and basal stem rot pathogen of sugarcane in Indonesia.</title>
        <authorList>
            <person name="Selvaraj P."/>
            <person name="Muralishankar V."/>
            <person name="Muruganantham S."/>
            <person name="Sp S."/>
            <person name="Haryani S."/>
            <person name="Lau K.J.X."/>
            <person name="Naqvi N.I."/>
        </authorList>
    </citation>
    <scope>NUCLEOTIDE SEQUENCE [LARGE SCALE GENOMIC DNA]</scope>
    <source>
        <strain evidence="1">GMP-LS</strain>
    </source>
</reference>
<proteinExistence type="predicted"/>
<dbReference type="Proteomes" id="UP001305414">
    <property type="component" value="Unassembled WGS sequence"/>
</dbReference>
<sequence>MSTQSAPIAEHSSALFEKTTKILDILSTTPSAITELRSNITMQAEEQTKQRGILDRSLAAVAAHLNALTIRVANGSAMVRHEITFMKRASNTMFSVLQNLKKLFAL</sequence>
<evidence type="ECO:0000313" key="2">
    <source>
        <dbReference type="Proteomes" id="UP001305414"/>
    </source>
</evidence>
<dbReference type="EMBL" id="JAWHQM010000002">
    <property type="protein sequence ID" value="KAK5625719.1"/>
    <property type="molecule type" value="Genomic_DNA"/>
</dbReference>
<evidence type="ECO:0000313" key="1">
    <source>
        <dbReference type="EMBL" id="KAK5625719.1"/>
    </source>
</evidence>
<organism evidence="1 2">
    <name type="scientific">Xylaria bambusicola</name>
    <dbReference type="NCBI Taxonomy" id="326684"/>
    <lineage>
        <taxon>Eukaryota</taxon>
        <taxon>Fungi</taxon>
        <taxon>Dikarya</taxon>
        <taxon>Ascomycota</taxon>
        <taxon>Pezizomycotina</taxon>
        <taxon>Sordariomycetes</taxon>
        <taxon>Xylariomycetidae</taxon>
        <taxon>Xylariales</taxon>
        <taxon>Xylariaceae</taxon>
        <taxon>Xylaria</taxon>
    </lineage>
</organism>
<comment type="caution">
    <text evidence="1">The sequence shown here is derived from an EMBL/GenBank/DDBJ whole genome shotgun (WGS) entry which is preliminary data.</text>
</comment>
<keyword evidence="2" id="KW-1185">Reference proteome</keyword>
<gene>
    <name evidence="1" type="ORF">RRF57_001435</name>
</gene>
<name>A0AAN7UBH7_9PEZI</name>
<accession>A0AAN7UBH7</accession>